<sequence>MCVCEIWHHFSQPIKSFLRIDRSLGLCNLKHSSNRT</sequence>
<reference evidence="1" key="1">
    <citation type="submission" date="2014-11" db="EMBL/GenBank/DDBJ databases">
        <authorList>
            <person name="Amaro Gonzalez C."/>
        </authorList>
    </citation>
    <scope>NUCLEOTIDE SEQUENCE</scope>
</reference>
<name>A0A0E9V274_ANGAN</name>
<dbReference type="EMBL" id="GBXM01037244">
    <property type="protein sequence ID" value="JAH71333.1"/>
    <property type="molecule type" value="Transcribed_RNA"/>
</dbReference>
<organism evidence="1">
    <name type="scientific">Anguilla anguilla</name>
    <name type="common">European freshwater eel</name>
    <name type="synonym">Muraena anguilla</name>
    <dbReference type="NCBI Taxonomy" id="7936"/>
    <lineage>
        <taxon>Eukaryota</taxon>
        <taxon>Metazoa</taxon>
        <taxon>Chordata</taxon>
        <taxon>Craniata</taxon>
        <taxon>Vertebrata</taxon>
        <taxon>Euteleostomi</taxon>
        <taxon>Actinopterygii</taxon>
        <taxon>Neopterygii</taxon>
        <taxon>Teleostei</taxon>
        <taxon>Anguilliformes</taxon>
        <taxon>Anguillidae</taxon>
        <taxon>Anguilla</taxon>
    </lineage>
</organism>
<dbReference type="AlphaFoldDB" id="A0A0E9V274"/>
<protein>
    <submittedName>
        <fullName evidence="1">Uncharacterized protein</fullName>
    </submittedName>
</protein>
<proteinExistence type="predicted"/>
<evidence type="ECO:0000313" key="1">
    <source>
        <dbReference type="EMBL" id="JAH71333.1"/>
    </source>
</evidence>
<accession>A0A0E9V274</accession>
<reference evidence="1" key="2">
    <citation type="journal article" date="2015" name="Fish Shellfish Immunol.">
        <title>Early steps in the European eel (Anguilla anguilla)-Vibrio vulnificus interaction in the gills: Role of the RtxA13 toxin.</title>
        <authorList>
            <person name="Callol A."/>
            <person name="Pajuelo D."/>
            <person name="Ebbesson L."/>
            <person name="Teles M."/>
            <person name="MacKenzie S."/>
            <person name="Amaro C."/>
        </authorList>
    </citation>
    <scope>NUCLEOTIDE SEQUENCE</scope>
</reference>